<comment type="pathway">
    <text evidence="7">Amino-acid biosynthesis; L-histidine biosynthesis; L-histidine from 5-phospho-alpha-D-ribose 1-diphosphate: step 7/9.</text>
</comment>
<sequence>MEPKASIRGLPVYKPGKPLEEVRREFGLSEVIKLASNENPFGCSPKVWPALGKIKEQFHIYPEGLAPDLREKLAHHLETDPERIIFGNGSDEIIQMIGRAYLELGSESVMADLTFPRYETATRIEGAKPVKVPLKDGVHDLQAMLGAITDQTRIVWICNPNNPTGTIVSYEELSRFLDQVPDHVLVVVDEAYYEYVTDSEYPNTLSLLDYNPQIIVLRTFSKIYGLAAFRVGYGVAHPDVVRELNRVREPFNVSRLAQQAAIAALDDEPFILYCRNQNRLGIKQITEQLDEWNLHYYPPSGNFILLDTTMPADDVYQELLQQGIIVRSGAALGFPSYIRVTVGNEEQNKRFLYAFRKLLEMKGKISANA</sequence>
<dbReference type="PANTHER" id="PTHR43643:SF3">
    <property type="entry name" value="HISTIDINOL-PHOSPHATE AMINOTRANSFERASE"/>
    <property type="match status" value="1"/>
</dbReference>
<keyword evidence="4 7" id="KW-0808">Transferase</keyword>
<dbReference type="EC" id="2.6.1.9" evidence="7"/>
<evidence type="ECO:0000256" key="4">
    <source>
        <dbReference type="ARBA" id="ARBA00022679"/>
    </source>
</evidence>
<dbReference type="Gene3D" id="3.40.640.10">
    <property type="entry name" value="Type I PLP-dependent aspartate aminotransferase-like (Major domain)"/>
    <property type="match status" value="1"/>
</dbReference>
<dbReference type="AlphaFoldDB" id="A0A7W2ARG8"/>
<gene>
    <name evidence="7" type="primary">hisC</name>
    <name evidence="9" type="ORF">H2C83_09580</name>
</gene>
<dbReference type="GO" id="GO:0000105">
    <property type="term" value="P:L-histidine biosynthetic process"/>
    <property type="evidence" value="ECO:0007669"/>
    <property type="project" value="UniProtKB-UniRule"/>
</dbReference>
<evidence type="ECO:0000256" key="2">
    <source>
        <dbReference type="ARBA" id="ARBA00011738"/>
    </source>
</evidence>
<dbReference type="Gene3D" id="3.90.1150.10">
    <property type="entry name" value="Aspartate Aminotransferase, domain 1"/>
    <property type="match status" value="1"/>
</dbReference>
<dbReference type="Proteomes" id="UP000538292">
    <property type="component" value="Unassembled WGS sequence"/>
</dbReference>
<comment type="catalytic activity">
    <reaction evidence="7">
        <text>L-histidinol phosphate + 2-oxoglutarate = 3-(imidazol-4-yl)-2-oxopropyl phosphate + L-glutamate</text>
        <dbReference type="Rhea" id="RHEA:23744"/>
        <dbReference type="ChEBI" id="CHEBI:16810"/>
        <dbReference type="ChEBI" id="CHEBI:29985"/>
        <dbReference type="ChEBI" id="CHEBI:57766"/>
        <dbReference type="ChEBI" id="CHEBI:57980"/>
        <dbReference type="EC" id="2.6.1.9"/>
    </reaction>
</comment>
<reference evidence="9 10" key="1">
    <citation type="submission" date="2020-07" db="EMBL/GenBank/DDBJ databases">
        <title>Thermoactinomyces phylogeny.</title>
        <authorList>
            <person name="Dunlap C."/>
        </authorList>
    </citation>
    <scope>NUCLEOTIDE SEQUENCE [LARGE SCALE GENOMIC DNA]</scope>
    <source>
        <strain evidence="9 10">AMNI-1</strain>
    </source>
</reference>
<proteinExistence type="inferred from homology"/>
<protein>
    <recommendedName>
        <fullName evidence="7">Histidinol-phosphate aminotransferase</fullName>
        <ecNumber evidence="7">2.6.1.9</ecNumber>
    </recommendedName>
    <alternativeName>
        <fullName evidence="7">Imidazole acetol-phosphate transaminase</fullName>
    </alternativeName>
</protein>
<dbReference type="InterPro" id="IPR050106">
    <property type="entry name" value="HistidinolP_aminotransfase"/>
</dbReference>
<organism evidence="9 10">
    <name type="scientific">Thermoactinomyces mirandus</name>
    <dbReference type="NCBI Taxonomy" id="2756294"/>
    <lineage>
        <taxon>Bacteria</taxon>
        <taxon>Bacillati</taxon>
        <taxon>Bacillota</taxon>
        <taxon>Bacilli</taxon>
        <taxon>Bacillales</taxon>
        <taxon>Thermoactinomycetaceae</taxon>
        <taxon>Thermoactinomyces</taxon>
    </lineage>
</organism>
<dbReference type="CDD" id="cd00609">
    <property type="entry name" value="AAT_like"/>
    <property type="match status" value="1"/>
</dbReference>
<comment type="cofactor">
    <cofactor evidence="1 7">
        <name>pyridoxal 5'-phosphate</name>
        <dbReference type="ChEBI" id="CHEBI:597326"/>
    </cofactor>
</comment>
<feature type="modified residue" description="N6-(pyridoxal phosphate)lysine" evidence="7">
    <location>
        <position position="222"/>
    </location>
</feature>
<accession>A0A7W2ARG8</accession>
<evidence type="ECO:0000256" key="5">
    <source>
        <dbReference type="ARBA" id="ARBA00022898"/>
    </source>
</evidence>
<dbReference type="SUPFAM" id="SSF53383">
    <property type="entry name" value="PLP-dependent transferases"/>
    <property type="match status" value="1"/>
</dbReference>
<dbReference type="EMBL" id="JACEOL010000031">
    <property type="protein sequence ID" value="MBA4602558.1"/>
    <property type="molecule type" value="Genomic_DNA"/>
</dbReference>
<evidence type="ECO:0000256" key="1">
    <source>
        <dbReference type="ARBA" id="ARBA00001933"/>
    </source>
</evidence>
<dbReference type="PANTHER" id="PTHR43643">
    <property type="entry name" value="HISTIDINOL-PHOSPHATE AMINOTRANSFERASE 2"/>
    <property type="match status" value="1"/>
</dbReference>
<evidence type="ECO:0000313" key="9">
    <source>
        <dbReference type="EMBL" id="MBA4602558.1"/>
    </source>
</evidence>
<keyword evidence="5 7" id="KW-0663">Pyridoxal phosphate</keyword>
<dbReference type="RefSeq" id="WP_181740229.1">
    <property type="nucleotide sequence ID" value="NZ_JACEOL010000031.1"/>
</dbReference>
<dbReference type="HAMAP" id="MF_01023">
    <property type="entry name" value="HisC_aminotrans_2"/>
    <property type="match status" value="1"/>
</dbReference>
<evidence type="ECO:0000313" key="10">
    <source>
        <dbReference type="Proteomes" id="UP000538292"/>
    </source>
</evidence>
<feature type="domain" description="Aminotransferase class I/classII large" evidence="8">
    <location>
        <begin position="30"/>
        <end position="353"/>
    </location>
</feature>
<keyword evidence="3 7" id="KW-0032">Aminotransferase</keyword>
<dbReference type="InterPro" id="IPR004839">
    <property type="entry name" value="Aminotransferase_I/II_large"/>
</dbReference>
<keyword evidence="7" id="KW-0028">Amino-acid biosynthesis</keyword>
<keyword evidence="10" id="KW-1185">Reference proteome</keyword>
<dbReference type="InterPro" id="IPR015421">
    <property type="entry name" value="PyrdxlP-dep_Trfase_major"/>
</dbReference>
<evidence type="ECO:0000256" key="6">
    <source>
        <dbReference type="ARBA" id="ARBA00023102"/>
    </source>
</evidence>
<evidence type="ECO:0000256" key="7">
    <source>
        <dbReference type="HAMAP-Rule" id="MF_01023"/>
    </source>
</evidence>
<comment type="caution">
    <text evidence="9">The sequence shown here is derived from an EMBL/GenBank/DDBJ whole genome shotgun (WGS) entry which is preliminary data.</text>
</comment>
<dbReference type="GO" id="GO:0030170">
    <property type="term" value="F:pyridoxal phosphate binding"/>
    <property type="evidence" value="ECO:0007669"/>
    <property type="project" value="InterPro"/>
</dbReference>
<evidence type="ECO:0000256" key="3">
    <source>
        <dbReference type="ARBA" id="ARBA00022576"/>
    </source>
</evidence>
<keyword evidence="6 7" id="KW-0368">Histidine biosynthesis</keyword>
<name>A0A7W2ARG8_9BACL</name>
<comment type="similarity">
    <text evidence="7">Belongs to the class-II pyridoxal-phosphate-dependent aminotransferase family. Histidinol-phosphate aminotransferase subfamily.</text>
</comment>
<dbReference type="GO" id="GO:0004400">
    <property type="term" value="F:histidinol-phosphate transaminase activity"/>
    <property type="evidence" value="ECO:0007669"/>
    <property type="project" value="UniProtKB-UniRule"/>
</dbReference>
<dbReference type="InterPro" id="IPR015424">
    <property type="entry name" value="PyrdxlP-dep_Trfase"/>
</dbReference>
<evidence type="ECO:0000259" key="8">
    <source>
        <dbReference type="Pfam" id="PF00155"/>
    </source>
</evidence>
<dbReference type="UniPathway" id="UPA00031">
    <property type="reaction ID" value="UER00012"/>
</dbReference>
<dbReference type="InterPro" id="IPR015422">
    <property type="entry name" value="PyrdxlP-dep_Trfase_small"/>
</dbReference>
<dbReference type="InterPro" id="IPR005861">
    <property type="entry name" value="HisP_aminotrans"/>
</dbReference>
<comment type="subunit">
    <text evidence="2 7">Homodimer.</text>
</comment>
<dbReference type="NCBIfam" id="TIGR01141">
    <property type="entry name" value="hisC"/>
    <property type="match status" value="1"/>
</dbReference>
<dbReference type="Pfam" id="PF00155">
    <property type="entry name" value="Aminotran_1_2"/>
    <property type="match status" value="1"/>
</dbReference>